<dbReference type="Pfam" id="PF12697">
    <property type="entry name" value="Abhydrolase_6"/>
    <property type="match status" value="1"/>
</dbReference>
<dbReference type="PANTHER" id="PTHR43798">
    <property type="entry name" value="MONOACYLGLYCEROL LIPASE"/>
    <property type="match status" value="1"/>
</dbReference>
<evidence type="ECO:0000313" key="2">
    <source>
        <dbReference type="EMBL" id="MDJ1649786.1"/>
    </source>
</evidence>
<dbReference type="PANTHER" id="PTHR43798:SF5">
    <property type="entry name" value="MONOACYLGLYCEROL LIPASE ABHD6"/>
    <property type="match status" value="1"/>
</dbReference>
<name>A0ABT7DMI3_9ACTN</name>
<reference evidence="2 3" key="1">
    <citation type="submission" date="2023-05" db="EMBL/GenBank/DDBJ databases">
        <title>Gordonibacter KGMB12511T sp. nov., isolated from faeces of healthy Korean.</title>
        <authorList>
            <person name="Kim H.S."/>
            <person name="Kim J.-S."/>
            <person name="Suh M.K."/>
            <person name="Eom M.K."/>
            <person name="Do H.E."/>
            <person name="Lee J.-S."/>
        </authorList>
    </citation>
    <scope>NUCLEOTIDE SEQUENCE [LARGE SCALE GENOMIC DNA]</scope>
    <source>
        <strain evidence="2 3">KGMB12511</strain>
    </source>
</reference>
<gene>
    <name evidence="2" type="ORF">QNJ86_03140</name>
</gene>
<organism evidence="2 3">
    <name type="scientific">Gordonibacter faecis</name>
    <dbReference type="NCBI Taxonomy" id="3047475"/>
    <lineage>
        <taxon>Bacteria</taxon>
        <taxon>Bacillati</taxon>
        <taxon>Actinomycetota</taxon>
        <taxon>Coriobacteriia</taxon>
        <taxon>Eggerthellales</taxon>
        <taxon>Eggerthellaceae</taxon>
        <taxon>Gordonibacter</taxon>
    </lineage>
</organism>
<accession>A0ABT7DMI3</accession>
<dbReference type="EMBL" id="JASJEU010000006">
    <property type="protein sequence ID" value="MDJ1649786.1"/>
    <property type="molecule type" value="Genomic_DNA"/>
</dbReference>
<sequence>MAVGIVVVVAIAAAAIALAVYVDGNRHGEERDLAKAQAAGFMEHQAAIDGATVNYAEGPNNGPAVLLVHGQGMQWEDYARVLPDLATRYHVFAVDCFGHGESAHDPALYSLNAQGAALKAFATQVIGEPYAVSGHSSGGIIAAWLAANDAERVTGCLLEDPPFFHVTPEEMQAPPGCFAWKDGFEVTHAFLNQDEVDDYAVYYAQHSYLFGLFGGLQPRIAEWTAAERAVNPTGHVTLSWVPRDWVRGMYFFDAFDPRFSEAFYTGTFFVDVDQVDLLARIECPTVYLKAETNYGEDGLLYAANTDEDAAHVQELVRDCETVRIKSGHDIHFEHPMEFAAALDQVTS</sequence>
<keyword evidence="2" id="KW-0378">Hydrolase</keyword>
<feature type="domain" description="AB hydrolase-1" evidence="1">
    <location>
        <begin position="65"/>
        <end position="341"/>
    </location>
</feature>
<evidence type="ECO:0000259" key="1">
    <source>
        <dbReference type="Pfam" id="PF12697"/>
    </source>
</evidence>
<keyword evidence="3" id="KW-1185">Reference proteome</keyword>
<dbReference type="InterPro" id="IPR000073">
    <property type="entry name" value="AB_hydrolase_1"/>
</dbReference>
<dbReference type="Gene3D" id="3.40.50.1820">
    <property type="entry name" value="alpha/beta hydrolase"/>
    <property type="match status" value="1"/>
</dbReference>
<dbReference type="GO" id="GO:0016787">
    <property type="term" value="F:hydrolase activity"/>
    <property type="evidence" value="ECO:0007669"/>
    <property type="project" value="UniProtKB-KW"/>
</dbReference>
<comment type="caution">
    <text evidence="2">The sequence shown here is derived from an EMBL/GenBank/DDBJ whole genome shotgun (WGS) entry which is preliminary data.</text>
</comment>
<evidence type="ECO:0000313" key="3">
    <source>
        <dbReference type="Proteomes" id="UP001232750"/>
    </source>
</evidence>
<dbReference type="Proteomes" id="UP001232750">
    <property type="component" value="Unassembled WGS sequence"/>
</dbReference>
<protein>
    <submittedName>
        <fullName evidence="2">Alpha/beta hydrolase</fullName>
    </submittedName>
</protein>
<dbReference type="InterPro" id="IPR050266">
    <property type="entry name" value="AB_hydrolase_sf"/>
</dbReference>
<dbReference type="SUPFAM" id="SSF53474">
    <property type="entry name" value="alpha/beta-Hydrolases"/>
    <property type="match status" value="1"/>
</dbReference>
<proteinExistence type="predicted"/>
<dbReference type="InterPro" id="IPR029058">
    <property type="entry name" value="AB_hydrolase_fold"/>
</dbReference>